<feature type="compositionally biased region" description="Polar residues" evidence="5">
    <location>
        <begin position="1095"/>
        <end position="1123"/>
    </location>
</feature>
<evidence type="ECO:0000256" key="1">
    <source>
        <dbReference type="ARBA" id="ARBA00004123"/>
    </source>
</evidence>
<dbReference type="Pfam" id="PF13854">
    <property type="entry name" value="Kelch_HCF"/>
    <property type="match status" value="1"/>
</dbReference>
<dbReference type="Gene3D" id="2.120.10.80">
    <property type="entry name" value="Kelch-type beta propeller"/>
    <property type="match status" value="2"/>
</dbReference>
<evidence type="ECO:0000256" key="5">
    <source>
        <dbReference type="SAM" id="MobiDB-lite"/>
    </source>
</evidence>
<evidence type="ECO:0000256" key="4">
    <source>
        <dbReference type="ARBA" id="ARBA00023242"/>
    </source>
</evidence>
<feature type="compositionally biased region" description="Low complexity" evidence="5">
    <location>
        <begin position="674"/>
        <end position="687"/>
    </location>
</feature>
<organism evidence="7 8">
    <name type="scientific">Meloidogyne incognita</name>
    <name type="common">Southern root-knot nematode worm</name>
    <name type="synonym">Oxyuris incognita</name>
    <dbReference type="NCBI Taxonomy" id="6306"/>
    <lineage>
        <taxon>Eukaryota</taxon>
        <taxon>Metazoa</taxon>
        <taxon>Ecdysozoa</taxon>
        <taxon>Nematoda</taxon>
        <taxon>Chromadorea</taxon>
        <taxon>Rhabditida</taxon>
        <taxon>Tylenchina</taxon>
        <taxon>Tylenchomorpha</taxon>
        <taxon>Tylenchoidea</taxon>
        <taxon>Meloidogynidae</taxon>
        <taxon>Meloidogyninae</taxon>
        <taxon>Meloidogyne</taxon>
        <taxon>Meloidogyne incognita group</taxon>
    </lineage>
</organism>
<reference evidence="8" key="1">
    <citation type="submission" date="2022-11" db="UniProtKB">
        <authorList>
            <consortium name="WormBaseParasite"/>
        </authorList>
    </citation>
    <scope>IDENTIFICATION</scope>
</reference>
<dbReference type="AlphaFoldDB" id="A0A914KMF4"/>
<feature type="compositionally biased region" description="Polar residues" evidence="5">
    <location>
        <begin position="765"/>
        <end position="777"/>
    </location>
</feature>
<protein>
    <submittedName>
        <fullName evidence="8">Fibronectin type-III domain-containing protein</fullName>
    </submittedName>
</protein>
<feature type="region of interest" description="Disordered" evidence="5">
    <location>
        <begin position="1147"/>
        <end position="1231"/>
    </location>
</feature>
<keyword evidence="3" id="KW-0677">Repeat</keyword>
<dbReference type="InterPro" id="IPR059124">
    <property type="entry name" value="Kelch_HCF"/>
</dbReference>
<feature type="region of interest" description="Disordered" evidence="5">
    <location>
        <begin position="603"/>
        <end position="712"/>
    </location>
</feature>
<dbReference type="SUPFAM" id="SSF117281">
    <property type="entry name" value="Kelch motif"/>
    <property type="match status" value="1"/>
</dbReference>
<keyword evidence="7" id="KW-1185">Reference proteome</keyword>
<keyword evidence="4" id="KW-0539">Nucleus</keyword>
<feature type="compositionally biased region" description="Low complexity" evidence="5">
    <location>
        <begin position="1018"/>
        <end position="1037"/>
    </location>
</feature>
<dbReference type="Proteomes" id="UP000887563">
    <property type="component" value="Unplaced"/>
</dbReference>
<dbReference type="GO" id="GO:0035097">
    <property type="term" value="C:histone methyltransferase complex"/>
    <property type="evidence" value="ECO:0007669"/>
    <property type="project" value="TreeGrafter"/>
</dbReference>
<evidence type="ECO:0000313" key="8">
    <source>
        <dbReference type="WBParaSite" id="Minc3s00049g02641"/>
    </source>
</evidence>
<dbReference type="Gene3D" id="6.10.250.2590">
    <property type="match status" value="1"/>
</dbReference>
<dbReference type="InterPro" id="IPR015915">
    <property type="entry name" value="Kelch-typ_b-propeller"/>
</dbReference>
<feature type="domain" description="Fibronectin type-III" evidence="6">
    <location>
        <begin position="867"/>
        <end position="973"/>
    </location>
</feature>
<proteinExistence type="predicted"/>
<feature type="compositionally biased region" description="Low complexity" evidence="5">
    <location>
        <begin position="750"/>
        <end position="764"/>
    </location>
</feature>
<feature type="compositionally biased region" description="Low complexity" evidence="5">
    <location>
        <begin position="1150"/>
        <end position="1170"/>
    </location>
</feature>
<feature type="region of interest" description="Disordered" evidence="5">
    <location>
        <begin position="560"/>
        <end position="588"/>
    </location>
</feature>
<evidence type="ECO:0000256" key="2">
    <source>
        <dbReference type="ARBA" id="ARBA00022441"/>
    </source>
</evidence>
<feature type="region of interest" description="Disordered" evidence="5">
    <location>
        <begin position="736"/>
        <end position="777"/>
    </location>
</feature>
<feature type="region of interest" description="Disordered" evidence="5">
    <location>
        <begin position="1013"/>
        <end position="1041"/>
    </location>
</feature>
<dbReference type="SUPFAM" id="SSF49265">
    <property type="entry name" value="Fibronectin type III"/>
    <property type="match status" value="1"/>
</dbReference>
<dbReference type="PANTHER" id="PTHR46003:SF1">
    <property type="entry name" value="HOST CELL FACTOR"/>
    <property type="match status" value="1"/>
</dbReference>
<dbReference type="PANTHER" id="PTHR46003">
    <property type="entry name" value="HOST CELL FACTOR"/>
    <property type="match status" value="1"/>
</dbReference>
<dbReference type="GO" id="GO:0006338">
    <property type="term" value="P:chromatin remodeling"/>
    <property type="evidence" value="ECO:0007669"/>
    <property type="project" value="TreeGrafter"/>
</dbReference>
<evidence type="ECO:0000313" key="7">
    <source>
        <dbReference type="Proteomes" id="UP000887563"/>
    </source>
</evidence>
<dbReference type="PROSITE" id="PS50853">
    <property type="entry name" value="FN3"/>
    <property type="match status" value="2"/>
</dbReference>
<feature type="domain" description="Fibronectin type-III" evidence="6">
    <location>
        <begin position="767"/>
        <end position="865"/>
    </location>
</feature>
<evidence type="ECO:0000256" key="3">
    <source>
        <dbReference type="ARBA" id="ARBA00022737"/>
    </source>
</evidence>
<dbReference type="WBParaSite" id="Minc3s00049g02641">
    <property type="protein sequence ID" value="Minc3s00049g02641"/>
    <property type="gene ID" value="Minc3s00049g02641"/>
</dbReference>
<comment type="subcellular location">
    <subcellularLocation>
        <location evidence="1">Nucleus</location>
    </subcellularLocation>
</comment>
<feature type="compositionally biased region" description="Basic and acidic residues" evidence="5">
    <location>
        <begin position="603"/>
        <end position="612"/>
    </location>
</feature>
<feature type="compositionally biased region" description="Gly residues" evidence="5">
    <location>
        <begin position="1195"/>
        <end position="1204"/>
    </location>
</feature>
<accession>A0A914KMF4</accession>
<dbReference type="InterPro" id="IPR013783">
    <property type="entry name" value="Ig-like_fold"/>
</dbReference>
<keyword evidence="2" id="KW-0880">Kelch repeat</keyword>
<dbReference type="InterPro" id="IPR036116">
    <property type="entry name" value="FN3_sf"/>
</dbReference>
<evidence type="ECO:0000259" key="6">
    <source>
        <dbReference type="PROSITE" id="PS50853"/>
    </source>
</evidence>
<feature type="compositionally biased region" description="Basic and acidic residues" evidence="5">
    <location>
        <begin position="621"/>
        <end position="641"/>
    </location>
</feature>
<dbReference type="CDD" id="cd00063">
    <property type="entry name" value="FN3"/>
    <property type="match status" value="2"/>
</dbReference>
<sequence>MNSTFDPNRLKQPLLLKWVKVDDTSEGPTPRPRHGHRGIGIKDLMLIFGGGNEGIVDELHVYNATKNKWFVPVVRGDIPRGFAAYGMVTDQLKVFIFGGMVEYGRYSNDVYELQTSRWEWRQIRVRPPQTGQAGPCPRLGHSFTLGSSHYAFVFGGLANDSEDPKINIPRYLNDLYAIDLSQSPTMWWEVPMTVGMPPSPRESHTAVHFLTQTGKEQLIIYGGMDGNRMGDVWILDLKTWMWTNPVPNGIMPLPRSLHTANVIGCRMVVFGGWVPLQPADKVETPDKEWKCTNSLAVLNLNALSWEQHSLDDFSTTAATTNNDDLIKPCSRAGHSAVVINRRLYIWSGRDGYKKAWNSQVCCNDLWYLEAEPPAAPTAISLIRASINTLEIQWTPVPNADHYLLQILKLESQEAADQKLQSGKRVIRTIPASGGSIRMVRPSTYRQQQQRSIMIQRGGFTQQQQQHQSPGQSRSIIVQKGPLGPNAQPPIFQHQYGHSMQPQRTKFGVLQQQASPYNPQTTAITPTRTTYTAQVASAIDQTMPTNILDEALNEAESFVDEQLQKQQVEDQGKELDEEEDKEKKKNGIDEGRKDLKEKIDKSLEEMEEDKNKTGDSSILEVEQMRAAKDDDEKDDGKNKEEIAGGESSEGGYFQPLEDDAANTSLNETNREDGQNQEQQTQQQNEQLQSSNVENVATTTAESTSIAETTTTSTSAATLTSTVATLDDQIQANDNKTMEEQEKDVGGSQNGSSSQIALNQQQQQSSTVGPRQFNFSSTQQQHQSLDNWCDVATLNESKCLVTQYLAPMDANEQQQFTQDQGISPSTQDYRKVVGLEPGFVYRFRVCAFNAVGQSKWSPANSFRTCIPGFPGAPSSIKITKGTDGAIISWEPPQTTNGDIVEYSVYLAMRSASYGQPAFVPVYIGPAPNCMVNHQNLQLAHIDTSLKPAIIFRIAARNDKGYGPATQVRWLQDQRPMAVMPPLLTNQTATVVSGVSPGTAPILGSTPSNVIRKSVGGGGTYTYQQPQQPQKQQQIGTPIITGGGGGGERGAIYYPSTAPITRRVLTTSSIRQRSSPAMMHQYSSSTANVAMVQPQLHLSPSARPSTSSYDLSSTNTTSSPHQQQQRRIIPLMSSSSSSAEHPQKIRLQHMEGSSTSIATTTSTNSSQYQQEETFSGGQGGGPQTRKIMVQQQQPSSTSGGGRGGGEGPLNPGLTVREYLTSGTTPTKRIRLEQQ</sequence>
<name>A0A914KMF4_MELIC</name>
<dbReference type="InterPro" id="IPR043536">
    <property type="entry name" value="HCF1/2"/>
</dbReference>
<feature type="region of interest" description="Disordered" evidence="5">
    <location>
        <begin position="1095"/>
        <end position="1124"/>
    </location>
</feature>
<feature type="compositionally biased region" description="Low complexity" evidence="5">
    <location>
        <begin position="694"/>
        <end position="712"/>
    </location>
</feature>
<dbReference type="Gene3D" id="2.60.40.10">
    <property type="entry name" value="Immunoglobulins"/>
    <property type="match status" value="2"/>
</dbReference>
<dbReference type="GO" id="GO:0003713">
    <property type="term" value="F:transcription coactivator activity"/>
    <property type="evidence" value="ECO:0007669"/>
    <property type="project" value="TreeGrafter"/>
</dbReference>
<dbReference type="InterPro" id="IPR003961">
    <property type="entry name" value="FN3_dom"/>
</dbReference>
<dbReference type="SMART" id="SM00060">
    <property type="entry name" value="FN3"/>
    <property type="match status" value="2"/>
</dbReference>